<name>A0A0G4IWQ3_PLABS</name>
<dbReference type="AlphaFoldDB" id="A0A0G4IWQ3"/>
<proteinExistence type="predicted"/>
<dbReference type="EMBL" id="CDSF01000093">
    <property type="protein sequence ID" value="CEO99730.1"/>
    <property type="molecule type" value="Genomic_DNA"/>
</dbReference>
<accession>A0A0G4IWQ3</accession>
<gene>
    <name evidence="1" type="ORF">PBRA_007463</name>
</gene>
<reference evidence="1 2" key="1">
    <citation type="submission" date="2015-02" db="EMBL/GenBank/DDBJ databases">
        <authorList>
            <person name="Chooi Y.-H."/>
        </authorList>
    </citation>
    <scope>NUCLEOTIDE SEQUENCE [LARGE SCALE GENOMIC DNA]</scope>
    <source>
        <strain evidence="1">E3</strain>
    </source>
</reference>
<evidence type="ECO:0000313" key="1">
    <source>
        <dbReference type="EMBL" id="CEO99730.1"/>
    </source>
</evidence>
<dbReference type="Proteomes" id="UP000039324">
    <property type="component" value="Unassembled WGS sequence"/>
</dbReference>
<protein>
    <submittedName>
        <fullName evidence="1">Uncharacterized protein</fullName>
    </submittedName>
</protein>
<evidence type="ECO:0000313" key="2">
    <source>
        <dbReference type="Proteomes" id="UP000039324"/>
    </source>
</evidence>
<keyword evidence="2" id="KW-1185">Reference proteome</keyword>
<organism evidence="1 2">
    <name type="scientific">Plasmodiophora brassicae</name>
    <name type="common">Clubroot disease agent</name>
    <dbReference type="NCBI Taxonomy" id="37360"/>
    <lineage>
        <taxon>Eukaryota</taxon>
        <taxon>Sar</taxon>
        <taxon>Rhizaria</taxon>
        <taxon>Endomyxa</taxon>
        <taxon>Phytomyxea</taxon>
        <taxon>Plasmodiophorida</taxon>
        <taxon>Plasmodiophoridae</taxon>
        <taxon>Plasmodiophora</taxon>
    </lineage>
</organism>
<sequence length="142" mass="15569">MIRPALPVLVEFSNVALPAIEALTDEAEVLRLIGIRVWPCIFTTDLMVDATYDDTLETKCGVDKARFDVNNKIRYPKSKLGFQAKYVSHLICCARYVASTHALPSGGACSDCTGSPLIHTVCQVLDASDCTKRPRHNVAKSE</sequence>